<reference evidence="10 11" key="1">
    <citation type="submission" date="2020-07" db="EMBL/GenBank/DDBJ databases">
        <title>Novel species isolated from subtropical streams in China.</title>
        <authorList>
            <person name="Lu H."/>
        </authorList>
    </citation>
    <scope>NUCLEOTIDE SEQUENCE [LARGE SCALE GENOMIC DNA]</scope>
    <source>
        <strain evidence="10 11">FT3S</strain>
    </source>
</reference>
<keyword evidence="11" id="KW-1185">Reference proteome</keyword>
<keyword evidence="6 8" id="KW-1133">Transmembrane helix</keyword>
<evidence type="ECO:0000256" key="2">
    <source>
        <dbReference type="ARBA" id="ARBA00007783"/>
    </source>
</evidence>
<keyword evidence="5 8" id="KW-0812">Transmembrane</keyword>
<dbReference type="GO" id="GO:0005886">
    <property type="term" value="C:plasma membrane"/>
    <property type="evidence" value="ECO:0007669"/>
    <property type="project" value="UniProtKB-SubCell"/>
</dbReference>
<comment type="caution">
    <text evidence="10">The sequence shown here is derived from an EMBL/GenBank/DDBJ whole genome shotgun (WGS) entry which is preliminary data.</text>
</comment>
<accession>A0A7W2EDI6</accession>
<dbReference type="PANTHER" id="PTHR30294">
    <property type="entry name" value="MEMBRANE COMPONENT OF ABC TRANSPORTER YHHJ-RELATED"/>
    <property type="match status" value="1"/>
</dbReference>
<evidence type="ECO:0000259" key="9">
    <source>
        <dbReference type="PROSITE" id="PS51012"/>
    </source>
</evidence>
<keyword evidence="3" id="KW-0813">Transport</keyword>
<keyword evidence="4" id="KW-1003">Cell membrane</keyword>
<evidence type="ECO:0000256" key="4">
    <source>
        <dbReference type="ARBA" id="ARBA00022475"/>
    </source>
</evidence>
<feature type="transmembrane region" description="Helical" evidence="8">
    <location>
        <begin position="295"/>
        <end position="314"/>
    </location>
</feature>
<evidence type="ECO:0000256" key="7">
    <source>
        <dbReference type="ARBA" id="ARBA00023136"/>
    </source>
</evidence>
<dbReference type="InterPro" id="IPR051449">
    <property type="entry name" value="ABC-2_transporter_component"/>
</dbReference>
<dbReference type="Gene3D" id="3.40.1710.10">
    <property type="entry name" value="abc type-2 transporter like domain"/>
    <property type="match status" value="1"/>
</dbReference>
<dbReference type="RefSeq" id="WP_182213128.1">
    <property type="nucleotide sequence ID" value="NZ_JACEZS010000001.1"/>
</dbReference>
<proteinExistence type="inferred from homology"/>
<organism evidence="10 11">
    <name type="scientific">Rugamonas fusca</name>
    <dbReference type="NCBI Taxonomy" id="2758568"/>
    <lineage>
        <taxon>Bacteria</taxon>
        <taxon>Pseudomonadati</taxon>
        <taxon>Pseudomonadota</taxon>
        <taxon>Betaproteobacteria</taxon>
        <taxon>Burkholderiales</taxon>
        <taxon>Oxalobacteraceae</taxon>
        <taxon>Telluria group</taxon>
        <taxon>Rugamonas</taxon>
    </lineage>
</organism>
<evidence type="ECO:0000256" key="3">
    <source>
        <dbReference type="ARBA" id="ARBA00022448"/>
    </source>
</evidence>
<comment type="similarity">
    <text evidence="2">Belongs to the ABC-2 integral membrane protein family.</text>
</comment>
<dbReference type="PROSITE" id="PS51012">
    <property type="entry name" value="ABC_TM2"/>
    <property type="match status" value="1"/>
</dbReference>
<keyword evidence="7 8" id="KW-0472">Membrane</keyword>
<evidence type="ECO:0000256" key="1">
    <source>
        <dbReference type="ARBA" id="ARBA00004651"/>
    </source>
</evidence>
<protein>
    <submittedName>
        <fullName evidence="10">ABC transporter permease</fullName>
    </submittedName>
</protein>
<evidence type="ECO:0000313" key="10">
    <source>
        <dbReference type="EMBL" id="MBA5603958.1"/>
    </source>
</evidence>
<dbReference type="EMBL" id="JACEZS010000001">
    <property type="protein sequence ID" value="MBA5603958.1"/>
    <property type="molecule type" value="Genomic_DNA"/>
</dbReference>
<dbReference type="GO" id="GO:0140359">
    <property type="term" value="F:ABC-type transporter activity"/>
    <property type="evidence" value="ECO:0007669"/>
    <property type="project" value="InterPro"/>
</dbReference>
<dbReference type="PANTHER" id="PTHR30294:SF29">
    <property type="entry name" value="MULTIDRUG ABC TRANSPORTER PERMEASE YBHS-RELATED"/>
    <property type="match status" value="1"/>
</dbReference>
<evidence type="ECO:0000256" key="8">
    <source>
        <dbReference type="SAM" id="Phobius"/>
    </source>
</evidence>
<comment type="subcellular location">
    <subcellularLocation>
        <location evidence="1">Cell membrane</location>
        <topology evidence="1">Multi-pass membrane protein</topology>
    </subcellularLocation>
</comment>
<dbReference type="AlphaFoldDB" id="A0A7W2EDI6"/>
<sequence>MLRRIAQLLIKEFLQLKRDKSARFRLLVPPMIQMLLFGYAATFEVFNVSTAMLDQDHTPESRALVAAFAHSSRFELTTTASNRAQAEQAVASSSAQVGIVVPPGFAALLRKGQSAPLQVLLDGTNSNTALIALGYVNDIANTFGQSMALELAQRTGHALARPLVHVDVAQRYWYNPNLNSRWFFVPGVIGTLTLVTIVNLTAFAIVREREVGTLEQLLVTPIRPAEFILGKTLPFFLIGLVEVGLVTGLGMYWFHIPFVGNPLLLFGATCLYLISILSIGLFISTICTTQQQAFAANFFVLNPMFILSGFSFPISSMPHFLQWLTLLDPLRYYLVIIRGTFLKGVGLDVLWPQLAALAAIGVVLLTVSVLRFRKALD</sequence>
<feature type="transmembrane region" description="Helical" evidence="8">
    <location>
        <begin position="182"/>
        <end position="206"/>
    </location>
</feature>
<dbReference type="InterPro" id="IPR013525">
    <property type="entry name" value="ABC2_TM"/>
</dbReference>
<feature type="transmembrane region" description="Helical" evidence="8">
    <location>
        <begin position="233"/>
        <end position="256"/>
    </location>
</feature>
<feature type="domain" description="ABC transmembrane type-2" evidence="9">
    <location>
        <begin position="149"/>
        <end position="375"/>
    </location>
</feature>
<name>A0A7W2EDI6_9BURK</name>
<dbReference type="Pfam" id="PF12698">
    <property type="entry name" value="ABC2_membrane_3"/>
    <property type="match status" value="1"/>
</dbReference>
<evidence type="ECO:0000256" key="5">
    <source>
        <dbReference type="ARBA" id="ARBA00022692"/>
    </source>
</evidence>
<evidence type="ECO:0000313" key="11">
    <source>
        <dbReference type="Proteomes" id="UP000566711"/>
    </source>
</evidence>
<feature type="transmembrane region" description="Helical" evidence="8">
    <location>
        <begin position="262"/>
        <end position="283"/>
    </location>
</feature>
<feature type="transmembrane region" description="Helical" evidence="8">
    <location>
        <begin position="350"/>
        <end position="372"/>
    </location>
</feature>
<feature type="transmembrane region" description="Helical" evidence="8">
    <location>
        <begin position="26"/>
        <end position="46"/>
    </location>
</feature>
<evidence type="ECO:0000256" key="6">
    <source>
        <dbReference type="ARBA" id="ARBA00022989"/>
    </source>
</evidence>
<gene>
    <name evidence="10" type="ORF">H3H36_01095</name>
</gene>
<dbReference type="Proteomes" id="UP000566711">
    <property type="component" value="Unassembled WGS sequence"/>
</dbReference>
<dbReference type="InterPro" id="IPR047817">
    <property type="entry name" value="ABC2_TM_bact-type"/>
</dbReference>